<feature type="binding site" evidence="4">
    <location>
        <begin position="266"/>
        <end position="267"/>
    </location>
    <ligand>
        <name>ATP</name>
        <dbReference type="ChEBI" id="CHEBI:30616"/>
    </ligand>
</feature>
<dbReference type="Gene3D" id="1.10.3290.10">
    <property type="entry name" value="Fido-like domain"/>
    <property type="match status" value="1"/>
</dbReference>
<sequence length="392" mass="43365">MRRDQIAPDRQRFLVPAAGYPHAYALVAPPTPRSIPDGALHQSAFARAHAALGRMQGAMVHIPNADMVTRTLARREAVTSSQIEGTKASLPELLTYEATQGVGGMPPDVKVTERYVTALQHGLARIRAEGRAALDLRLIHELHERLMQDDAAHMPVGAYRTEQVWIGPNLRIEDATFVPAPPDRVPACMEEMAASILQYVPREDEQGELTLVAQIAIAHAQFETIHPYHDGNGRTGRLLLPLLLLASEGYPPLYLSGALLRAKSEYYESLAQVQLRGEWARWLQLLTRAIVESCDESVSIAQDMIAIVERWEQQLSRYRSHSATRRLPRFLLGHPVLSVQQVVEGLGVSQPAANTALNNLLAAGIVSLVNERQWGRVFQATEILRRLDAPPG</sequence>
<keyword evidence="1 2" id="KW-0547">Nucleotide-binding</keyword>
<dbReference type="PIRSF" id="PIRSF038925">
    <property type="entry name" value="AMP-prot_trans"/>
    <property type="match status" value="1"/>
</dbReference>
<keyword evidence="1" id="KW-0808">Transferase</keyword>
<dbReference type="PROSITE" id="PS51459">
    <property type="entry name" value="FIDO"/>
    <property type="match status" value="1"/>
</dbReference>
<dbReference type="InterPro" id="IPR040198">
    <property type="entry name" value="Fido_containing"/>
</dbReference>
<feature type="binding site" evidence="2">
    <location>
        <begin position="231"/>
        <end position="237"/>
    </location>
    <ligand>
        <name>ATP</name>
        <dbReference type="ChEBI" id="CHEBI:30616"/>
    </ligand>
</feature>
<keyword evidence="1 2" id="KW-0067">ATP-binding</keyword>
<dbReference type="GO" id="GO:0000287">
    <property type="term" value="F:magnesium ion binding"/>
    <property type="evidence" value="ECO:0007669"/>
    <property type="project" value="UniProtKB-UniRule"/>
</dbReference>
<comment type="caution">
    <text evidence="6">The sequence shown here is derived from an EMBL/GenBank/DDBJ whole genome shotgun (WGS) entry which is preliminary data.</text>
</comment>
<keyword evidence="1" id="KW-0548">Nucleotidyltransferase</keyword>
<dbReference type="EMBL" id="QFPO01000003">
    <property type="protein sequence ID" value="PZQ18464.1"/>
    <property type="molecule type" value="Genomic_DNA"/>
</dbReference>
<comment type="function">
    <text evidence="1">Adenylyltransferase that mediates the addition of adenosine 5'-monophosphate (AMP) to specific residues of target proteins.</text>
</comment>
<feature type="active site" evidence="3">
    <location>
        <position position="226"/>
    </location>
</feature>
<feature type="binding site" evidence="2">
    <location>
        <position position="266"/>
    </location>
    <ligand>
        <name>ATP</name>
        <dbReference type="ChEBI" id="CHEBI:30616"/>
    </ligand>
</feature>
<proteinExistence type="predicted"/>
<feature type="domain" description="Fido" evidence="5">
    <location>
        <begin position="134"/>
        <end position="288"/>
    </location>
</feature>
<name>A0A2W5KRG2_9GAMM</name>
<dbReference type="PANTHER" id="PTHR13504:SF38">
    <property type="entry name" value="FIDO DOMAIN-CONTAINING PROTEIN"/>
    <property type="match status" value="1"/>
</dbReference>
<evidence type="ECO:0000256" key="2">
    <source>
        <dbReference type="PIRSR" id="PIRSR038925-1"/>
    </source>
</evidence>
<evidence type="ECO:0000256" key="1">
    <source>
        <dbReference type="PIRNR" id="PIRNR038925"/>
    </source>
</evidence>
<dbReference type="Proteomes" id="UP000249046">
    <property type="component" value="Unassembled WGS sequence"/>
</dbReference>
<evidence type="ECO:0000256" key="3">
    <source>
        <dbReference type="PIRSR" id="PIRSR640198-1"/>
    </source>
</evidence>
<dbReference type="GO" id="GO:0005524">
    <property type="term" value="F:ATP binding"/>
    <property type="evidence" value="ECO:0007669"/>
    <property type="project" value="UniProtKB-UniRule"/>
</dbReference>
<dbReference type="InterPro" id="IPR025758">
    <property type="entry name" value="Fic/DOC_N"/>
</dbReference>
<dbReference type="SUPFAM" id="SSF140931">
    <property type="entry name" value="Fic-like"/>
    <property type="match status" value="1"/>
</dbReference>
<dbReference type="Gene3D" id="1.10.10.10">
    <property type="entry name" value="Winged helix-like DNA-binding domain superfamily/Winged helix DNA-binding domain"/>
    <property type="match status" value="1"/>
</dbReference>
<dbReference type="Pfam" id="PF13784">
    <property type="entry name" value="Fic_N"/>
    <property type="match status" value="1"/>
</dbReference>
<dbReference type="SUPFAM" id="SSF46785">
    <property type="entry name" value="Winged helix' DNA-binding domain"/>
    <property type="match status" value="1"/>
</dbReference>
<protein>
    <recommendedName>
        <fullName evidence="1">Protein adenylyltransferase</fullName>
        <ecNumber evidence="1">2.7.7.108</ecNumber>
    </recommendedName>
    <alternativeName>
        <fullName evidence="1">AMPylator</fullName>
    </alternativeName>
</protein>
<dbReference type="InterPro" id="IPR036390">
    <property type="entry name" value="WH_DNA-bd_sf"/>
</dbReference>
<dbReference type="InterPro" id="IPR003812">
    <property type="entry name" value="Fido"/>
</dbReference>
<dbReference type="GO" id="GO:0070733">
    <property type="term" value="F:AMPylase activity"/>
    <property type="evidence" value="ECO:0007669"/>
    <property type="project" value="UniProtKB-UniRule"/>
</dbReference>
<reference evidence="6 7" key="1">
    <citation type="submission" date="2017-08" db="EMBL/GenBank/DDBJ databases">
        <title>Infants hospitalized years apart are colonized by the same room-sourced microbial strains.</title>
        <authorList>
            <person name="Brooks B."/>
            <person name="Olm M.R."/>
            <person name="Firek B.A."/>
            <person name="Baker R."/>
            <person name="Thomas B.C."/>
            <person name="Morowitz M.J."/>
            <person name="Banfield J.F."/>
        </authorList>
    </citation>
    <scope>NUCLEOTIDE SEQUENCE [LARGE SCALE GENOMIC DNA]</scope>
    <source>
        <strain evidence="6">S2_005_003_R2_42</strain>
    </source>
</reference>
<comment type="subunit">
    <text evidence="1">Homodimer.</text>
</comment>
<dbReference type="InterPro" id="IPR026287">
    <property type="entry name" value="SoFic-like"/>
</dbReference>
<feature type="binding site" evidence="4">
    <location>
        <begin position="230"/>
        <end position="237"/>
    </location>
    <ligand>
        <name>ATP</name>
        <dbReference type="ChEBI" id="CHEBI:30616"/>
    </ligand>
</feature>
<dbReference type="InterPro" id="IPR036388">
    <property type="entry name" value="WH-like_DNA-bd_sf"/>
</dbReference>
<dbReference type="InterPro" id="IPR036597">
    <property type="entry name" value="Fido-like_dom_sf"/>
</dbReference>
<comment type="catalytic activity">
    <reaction evidence="1">
        <text>L-threonyl-[protein] + ATP = 3-O-(5'-adenylyl)-L-threonyl-[protein] + diphosphate</text>
        <dbReference type="Rhea" id="RHEA:54292"/>
        <dbReference type="Rhea" id="RHEA-COMP:11060"/>
        <dbReference type="Rhea" id="RHEA-COMP:13847"/>
        <dbReference type="ChEBI" id="CHEBI:30013"/>
        <dbReference type="ChEBI" id="CHEBI:30616"/>
        <dbReference type="ChEBI" id="CHEBI:33019"/>
        <dbReference type="ChEBI" id="CHEBI:138113"/>
        <dbReference type="EC" id="2.7.7.108"/>
    </reaction>
</comment>
<organism evidence="6 7">
    <name type="scientific">Rhodanobacter denitrificans</name>
    <dbReference type="NCBI Taxonomy" id="666685"/>
    <lineage>
        <taxon>Bacteria</taxon>
        <taxon>Pseudomonadati</taxon>
        <taxon>Pseudomonadota</taxon>
        <taxon>Gammaproteobacteria</taxon>
        <taxon>Lysobacterales</taxon>
        <taxon>Rhodanobacteraceae</taxon>
        <taxon>Rhodanobacter</taxon>
    </lineage>
</organism>
<accession>A0A2W5KRG2</accession>
<evidence type="ECO:0000313" key="6">
    <source>
        <dbReference type="EMBL" id="PZQ18464.1"/>
    </source>
</evidence>
<dbReference type="EC" id="2.7.7.108" evidence="1"/>
<evidence type="ECO:0000256" key="4">
    <source>
        <dbReference type="PIRSR" id="PIRSR640198-2"/>
    </source>
</evidence>
<dbReference type="GO" id="GO:0042803">
    <property type="term" value="F:protein homodimerization activity"/>
    <property type="evidence" value="ECO:0007669"/>
    <property type="project" value="UniProtKB-UniRule"/>
</dbReference>
<comment type="catalytic activity">
    <reaction evidence="1">
        <text>L-tyrosyl-[protein] + ATP = O-(5'-adenylyl)-L-tyrosyl-[protein] + diphosphate</text>
        <dbReference type="Rhea" id="RHEA:54288"/>
        <dbReference type="Rhea" id="RHEA-COMP:10136"/>
        <dbReference type="Rhea" id="RHEA-COMP:13846"/>
        <dbReference type="ChEBI" id="CHEBI:30616"/>
        <dbReference type="ChEBI" id="CHEBI:33019"/>
        <dbReference type="ChEBI" id="CHEBI:46858"/>
        <dbReference type="ChEBI" id="CHEBI:83624"/>
        <dbReference type="EC" id="2.7.7.108"/>
    </reaction>
</comment>
<evidence type="ECO:0000313" key="7">
    <source>
        <dbReference type="Proteomes" id="UP000249046"/>
    </source>
</evidence>
<dbReference type="AlphaFoldDB" id="A0A2W5KRG2"/>
<feature type="binding site" evidence="2">
    <location>
        <position position="84"/>
    </location>
    <ligand>
        <name>ATP</name>
        <dbReference type="ChEBI" id="CHEBI:30616"/>
    </ligand>
</feature>
<evidence type="ECO:0000259" key="5">
    <source>
        <dbReference type="PROSITE" id="PS51459"/>
    </source>
</evidence>
<feature type="binding site" evidence="2">
    <location>
        <position position="226"/>
    </location>
    <ligand>
        <name>ATP</name>
        <dbReference type="ChEBI" id="CHEBI:30616"/>
    </ligand>
</feature>
<dbReference type="PANTHER" id="PTHR13504">
    <property type="entry name" value="FIDO DOMAIN-CONTAINING PROTEIN DDB_G0283145"/>
    <property type="match status" value="1"/>
</dbReference>
<dbReference type="Pfam" id="PF02661">
    <property type="entry name" value="Fic"/>
    <property type="match status" value="1"/>
</dbReference>
<gene>
    <name evidence="6" type="ORF">DI564_03950</name>
</gene>